<dbReference type="InterPro" id="IPR028082">
    <property type="entry name" value="Peripla_BP_I"/>
</dbReference>
<feature type="chain" id="PRO_5035231645" evidence="4">
    <location>
        <begin position="20"/>
        <end position="386"/>
    </location>
</feature>
<keyword evidence="3" id="KW-0813">Transport</keyword>
<proteinExistence type="inferred from homology"/>
<comment type="caution">
    <text evidence="6">The sequence shown here is derived from an EMBL/GenBank/DDBJ whole genome shotgun (WGS) entry which is preliminary data.</text>
</comment>
<evidence type="ECO:0000256" key="4">
    <source>
        <dbReference type="SAM" id="SignalP"/>
    </source>
</evidence>
<accession>A0A8J2YXP4</accession>
<gene>
    <name evidence="6" type="primary">livK-1</name>
    <name evidence="6" type="ORF">GCM10011611_40410</name>
</gene>
<keyword evidence="3" id="KW-0029">Amino-acid transport</keyword>
<evidence type="ECO:0000256" key="1">
    <source>
        <dbReference type="ARBA" id="ARBA00010062"/>
    </source>
</evidence>
<keyword evidence="7" id="KW-1185">Reference proteome</keyword>
<reference evidence="6" key="2">
    <citation type="submission" date="2020-09" db="EMBL/GenBank/DDBJ databases">
        <authorList>
            <person name="Sun Q."/>
            <person name="Zhou Y."/>
        </authorList>
    </citation>
    <scope>NUCLEOTIDE SEQUENCE</scope>
    <source>
        <strain evidence="6">CGMCC 1.15725</strain>
    </source>
</reference>
<evidence type="ECO:0000313" key="7">
    <source>
        <dbReference type="Proteomes" id="UP000646365"/>
    </source>
</evidence>
<dbReference type="AlphaFoldDB" id="A0A8J2YXP4"/>
<evidence type="ECO:0000313" key="6">
    <source>
        <dbReference type="EMBL" id="GGF30224.1"/>
    </source>
</evidence>
<sequence length="386" mass="40476">MGAAITALLAGAVAMPAPAAEPFDIPVVLPLTGPASFLGLAEQKSLTRAEAVLSEDGGIAGRPVHFVFYDDQSSAQTAVQLGTQIVATKPPVMLGSAVVGMCNAMAPLMARGPVMYCLSPGLYPKPGTFVFSSSNATADLLSAQIRFFRLSGLKKIAAITSTDASGQDAARQIKTILAQPENKDMQLAADTTFNPTDVSAAAQMQRLKSADPQAVIAWSTGAAIGTVFKAIIDAGLDVPIATTDGNMTYAQMAQFKDILPKTLYIPSPEWPASDRPVPPEVASAKAAFFKAFQGADAQPDAAYSFAWDPAVLVVSALKKLGPTATAAQVQEYLANLKGFAGINGVYDFSKIPQRGLDDSNVVVTEWQKDKGTWQIVSQPQGLPLTQ</sequence>
<reference evidence="6" key="1">
    <citation type="journal article" date="2014" name="Int. J. Syst. Evol. Microbiol.">
        <title>Complete genome sequence of Corynebacterium casei LMG S-19264T (=DSM 44701T), isolated from a smear-ripened cheese.</title>
        <authorList>
            <consortium name="US DOE Joint Genome Institute (JGI-PGF)"/>
            <person name="Walter F."/>
            <person name="Albersmeier A."/>
            <person name="Kalinowski J."/>
            <person name="Ruckert C."/>
        </authorList>
    </citation>
    <scope>NUCLEOTIDE SEQUENCE</scope>
    <source>
        <strain evidence="6">CGMCC 1.15725</strain>
    </source>
</reference>
<dbReference type="SUPFAM" id="SSF53822">
    <property type="entry name" value="Periplasmic binding protein-like I"/>
    <property type="match status" value="1"/>
</dbReference>
<protein>
    <submittedName>
        <fullName evidence="6">Branched-chain amino acid ABC transporter substrate-binding protein</fullName>
    </submittedName>
</protein>
<dbReference type="EMBL" id="BMJQ01000010">
    <property type="protein sequence ID" value="GGF30224.1"/>
    <property type="molecule type" value="Genomic_DNA"/>
</dbReference>
<dbReference type="PANTHER" id="PTHR30483">
    <property type="entry name" value="LEUCINE-SPECIFIC-BINDING PROTEIN"/>
    <property type="match status" value="1"/>
</dbReference>
<dbReference type="RefSeq" id="WP_189049078.1">
    <property type="nucleotide sequence ID" value="NZ_BMJQ01000010.1"/>
</dbReference>
<evidence type="ECO:0000256" key="3">
    <source>
        <dbReference type="ARBA" id="ARBA00022970"/>
    </source>
</evidence>
<dbReference type="GO" id="GO:0006865">
    <property type="term" value="P:amino acid transport"/>
    <property type="evidence" value="ECO:0007669"/>
    <property type="project" value="UniProtKB-KW"/>
</dbReference>
<organism evidence="6 7">
    <name type="scientific">Aliidongia dinghuensis</name>
    <dbReference type="NCBI Taxonomy" id="1867774"/>
    <lineage>
        <taxon>Bacteria</taxon>
        <taxon>Pseudomonadati</taxon>
        <taxon>Pseudomonadota</taxon>
        <taxon>Alphaproteobacteria</taxon>
        <taxon>Rhodospirillales</taxon>
        <taxon>Dongiaceae</taxon>
        <taxon>Aliidongia</taxon>
    </lineage>
</organism>
<dbReference type="InterPro" id="IPR051010">
    <property type="entry name" value="BCAA_transport"/>
</dbReference>
<comment type="similarity">
    <text evidence="1">Belongs to the leucine-binding protein family.</text>
</comment>
<feature type="signal peptide" evidence="4">
    <location>
        <begin position="1"/>
        <end position="19"/>
    </location>
</feature>
<dbReference type="InterPro" id="IPR028081">
    <property type="entry name" value="Leu-bd"/>
</dbReference>
<evidence type="ECO:0000259" key="5">
    <source>
        <dbReference type="Pfam" id="PF13458"/>
    </source>
</evidence>
<dbReference type="Gene3D" id="3.40.50.2300">
    <property type="match status" value="2"/>
</dbReference>
<name>A0A8J2YXP4_9PROT</name>
<evidence type="ECO:0000256" key="2">
    <source>
        <dbReference type="ARBA" id="ARBA00022729"/>
    </source>
</evidence>
<feature type="domain" description="Leucine-binding protein" evidence="5">
    <location>
        <begin position="24"/>
        <end position="367"/>
    </location>
</feature>
<keyword evidence="2 4" id="KW-0732">Signal</keyword>
<dbReference type="Proteomes" id="UP000646365">
    <property type="component" value="Unassembled WGS sequence"/>
</dbReference>
<dbReference type="PANTHER" id="PTHR30483:SF38">
    <property type="entry name" value="BLR7848 PROTEIN"/>
    <property type="match status" value="1"/>
</dbReference>
<dbReference type="Pfam" id="PF13458">
    <property type="entry name" value="Peripla_BP_6"/>
    <property type="match status" value="1"/>
</dbReference>